<protein>
    <submittedName>
        <fullName evidence="2">Uncharacterized protein</fullName>
    </submittedName>
</protein>
<dbReference type="EMBL" id="BQNB010017448">
    <property type="protein sequence ID" value="GJT63293.1"/>
    <property type="molecule type" value="Genomic_DNA"/>
</dbReference>
<feature type="compositionally biased region" description="Polar residues" evidence="1">
    <location>
        <begin position="65"/>
        <end position="76"/>
    </location>
</feature>
<feature type="non-terminal residue" evidence="2">
    <location>
        <position position="1"/>
    </location>
</feature>
<sequence>EEDTEANDETNSEDSDSLVDEENNVDDVDMKDFDFHVDEGVEFMGMDDTHAPTGSQANKRPKTQGVGSASGKTTNKGKAPAASGGVPKKTGPKKKVINLG</sequence>
<feature type="compositionally biased region" description="Basic residues" evidence="1">
    <location>
        <begin position="90"/>
        <end position="100"/>
    </location>
</feature>
<comment type="caution">
    <text evidence="2">The sequence shown here is derived from an EMBL/GenBank/DDBJ whole genome shotgun (WGS) entry which is preliminary data.</text>
</comment>
<feature type="region of interest" description="Disordered" evidence="1">
    <location>
        <begin position="45"/>
        <end position="100"/>
    </location>
</feature>
<reference evidence="2" key="1">
    <citation type="journal article" date="2022" name="Int. J. Mol. Sci.">
        <title>Draft Genome of Tanacetum Coccineum: Genomic Comparison of Closely Related Tanacetum-Family Plants.</title>
        <authorList>
            <person name="Yamashiro T."/>
            <person name="Shiraishi A."/>
            <person name="Nakayama K."/>
            <person name="Satake H."/>
        </authorList>
    </citation>
    <scope>NUCLEOTIDE SEQUENCE</scope>
</reference>
<accession>A0ABQ5FJX6</accession>
<organism evidence="2 3">
    <name type="scientific">Tanacetum coccineum</name>
    <dbReference type="NCBI Taxonomy" id="301880"/>
    <lineage>
        <taxon>Eukaryota</taxon>
        <taxon>Viridiplantae</taxon>
        <taxon>Streptophyta</taxon>
        <taxon>Embryophyta</taxon>
        <taxon>Tracheophyta</taxon>
        <taxon>Spermatophyta</taxon>
        <taxon>Magnoliopsida</taxon>
        <taxon>eudicotyledons</taxon>
        <taxon>Gunneridae</taxon>
        <taxon>Pentapetalae</taxon>
        <taxon>asterids</taxon>
        <taxon>campanulids</taxon>
        <taxon>Asterales</taxon>
        <taxon>Asteraceae</taxon>
        <taxon>Asteroideae</taxon>
        <taxon>Anthemideae</taxon>
        <taxon>Anthemidinae</taxon>
        <taxon>Tanacetum</taxon>
    </lineage>
</organism>
<dbReference type="Proteomes" id="UP001151760">
    <property type="component" value="Unassembled WGS sequence"/>
</dbReference>
<reference evidence="2" key="2">
    <citation type="submission" date="2022-01" db="EMBL/GenBank/DDBJ databases">
        <authorList>
            <person name="Yamashiro T."/>
            <person name="Shiraishi A."/>
            <person name="Satake H."/>
            <person name="Nakayama K."/>
        </authorList>
    </citation>
    <scope>NUCLEOTIDE SEQUENCE</scope>
</reference>
<evidence type="ECO:0000313" key="2">
    <source>
        <dbReference type="EMBL" id="GJT63293.1"/>
    </source>
</evidence>
<proteinExistence type="predicted"/>
<name>A0ABQ5FJX6_9ASTR</name>
<evidence type="ECO:0000313" key="3">
    <source>
        <dbReference type="Proteomes" id="UP001151760"/>
    </source>
</evidence>
<gene>
    <name evidence="2" type="ORF">Tco_1006826</name>
</gene>
<feature type="compositionally biased region" description="Acidic residues" evidence="1">
    <location>
        <begin position="1"/>
        <end position="27"/>
    </location>
</feature>
<evidence type="ECO:0000256" key="1">
    <source>
        <dbReference type="SAM" id="MobiDB-lite"/>
    </source>
</evidence>
<feature type="region of interest" description="Disordered" evidence="1">
    <location>
        <begin position="1"/>
        <end position="30"/>
    </location>
</feature>
<keyword evidence="3" id="KW-1185">Reference proteome</keyword>